<feature type="region of interest" description="Disordered" evidence="2">
    <location>
        <begin position="186"/>
        <end position="207"/>
    </location>
</feature>
<dbReference type="PROSITE" id="PS50943">
    <property type="entry name" value="HTH_CROC1"/>
    <property type="match status" value="1"/>
</dbReference>
<dbReference type="PANTHER" id="PTHR46797:SF1">
    <property type="entry name" value="METHYLPHOSPHONATE SYNTHASE"/>
    <property type="match status" value="1"/>
</dbReference>
<name>A0ABQ6I987_9MICO</name>
<reference evidence="5" key="1">
    <citation type="journal article" date="2019" name="Int. J. Syst. Evol. Microbiol.">
        <title>The Global Catalogue of Microorganisms (GCM) 10K type strain sequencing project: providing services to taxonomists for standard genome sequencing and annotation.</title>
        <authorList>
            <consortium name="The Broad Institute Genomics Platform"/>
            <consortium name="The Broad Institute Genome Sequencing Center for Infectious Disease"/>
            <person name="Wu L."/>
            <person name="Ma J."/>
        </authorList>
    </citation>
    <scope>NUCLEOTIDE SEQUENCE [LARGE SCALE GENOMIC DNA]</scope>
    <source>
        <strain evidence="5">NBRC 112299</strain>
    </source>
</reference>
<evidence type="ECO:0000256" key="1">
    <source>
        <dbReference type="ARBA" id="ARBA00023125"/>
    </source>
</evidence>
<dbReference type="Proteomes" id="UP001157125">
    <property type="component" value="Unassembled WGS sequence"/>
</dbReference>
<dbReference type="Pfam" id="PF13560">
    <property type="entry name" value="HTH_31"/>
    <property type="match status" value="1"/>
</dbReference>
<dbReference type="SMART" id="SM00530">
    <property type="entry name" value="HTH_XRE"/>
    <property type="match status" value="1"/>
</dbReference>
<dbReference type="SUPFAM" id="SSF51182">
    <property type="entry name" value="RmlC-like cupins"/>
    <property type="match status" value="1"/>
</dbReference>
<protein>
    <submittedName>
        <fullName evidence="4">XRE family transcriptional regulator</fullName>
    </submittedName>
</protein>
<proteinExistence type="predicted"/>
<dbReference type="Gene3D" id="1.10.260.40">
    <property type="entry name" value="lambda repressor-like DNA-binding domains"/>
    <property type="match status" value="1"/>
</dbReference>
<sequence>MRHYRWHWTDLEVKMTDAEAPDESSAQGPLPGAAIRRLRRARGLTLVELASAAGLSHPFLSQVERGRATPSMRSLASIAHALGTSQIELLTAPDAADASPVSVIPAGHAARGVYGDGRASLLVTRSDARFSPIVVRGTQQDYGERFAHDEHEFLHLIAGHMEIELDGDCQAPGARRLGLLRRTRSSPLACRGPRGLPRDRRQGTPPT</sequence>
<evidence type="ECO:0000259" key="3">
    <source>
        <dbReference type="PROSITE" id="PS50943"/>
    </source>
</evidence>
<dbReference type="SUPFAM" id="SSF47413">
    <property type="entry name" value="lambda repressor-like DNA-binding domains"/>
    <property type="match status" value="1"/>
</dbReference>
<organism evidence="4 5">
    <name type="scientific">Demequina litorisediminis</name>
    <dbReference type="NCBI Taxonomy" id="1849022"/>
    <lineage>
        <taxon>Bacteria</taxon>
        <taxon>Bacillati</taxon>
        <taxon>Actinomycetota</taxon>
        <taxon>Actinomycetes</taxon>
        <taxon>Micrococcales</taxon>
        <taxon>Demequinaceae</taxon>
        <taxon>Demequina</taxon>
    </lineage>
</organism>
<dbReference type="PANTHER" id="PTHR46797">
    <property type="entry name" value="HTH-TYPE TRANSCRIPTIONAL REGULATOR"/>
    <property type="match status" value="1"/>
</dbReference>
<dbReference type="CDD" id="cd00093">
    <property type="entry name" value="HTH_XRE"/>
    <property type="match status" value="1"/>
</dbReference>
<dbReference type="InterPro" id="IPR010982">
    <property type="entry name" value="Lambda_DNA-bd_dom_sf"/>
</dbReference>
<feature type="domain" description="HTH cro/C1-type" evidence="3">
    <location>
        <begin position="35"/>
        <end position="89"/>
    </location>
</feature>
<gene>
    <name evidence="4" type="ORF">GCM10025876_02150</name>
</gene>
<keyword evidence="5" id="KW-1185">Reference proteome</keyword>
<comment type="caution">
    <text evidence="4">The sequence shown here is derived from an EMBL/GenBank/DDBJ whole genome shotgun (WGS) entry which is preliminary data.</text>
</comment>
<dbReference type="InterPro" id="IPR011051">
    <property type="entry name" value="RmlC_Cupin_sf"/>
</dbReference>
<evidence type="ECO:0000313" key="5">
    <source>
        <dbReference type="Proteomes" id="UP001157125"/>
    </source>
</evidence>
<evidence type="ECO:0000256" key="2">
    <source>
        <dbReference type="SAM" id="MobiDB-lite"/>
    </source>
</evidence>
<feature type="compositionally biased region" description="Basic and acidic residues" evidence="2">
    <location>
        <begin position="196"/>
        <end position="207"/>
    </location>
</feature>
<dbReference type="EMBL" id="BSUN01000001">
    <property type="protein sequence ID" value="GMA34011.1"/>
    <property type="molecule type" value="Genomic_DNA"/>
</dbReference>
<dbReference type="InterPro" id="IPR050807">
    <property type="entry name" value="TransReg_Diox_bact_type"/>
</dbReference>
<evidence type="ECO:0000313" key="4">
    <source>
        <dbReference type="EMBL" id="GMA34011.1"/>
    </source>
</evidence>
<dbReference type="InterPro" id="IPR001387">
    <property type="entry name" value="Cro/C1-type_HTH"/>
</dbReference>
<accession>A0ABQ6I987</accession>
<keyword evidence="1" id="KW-0238">DNA-binding</keyword>